<comment type="caution">
    <text evidence="1">The sequence shown here is derived from an EMBL/GenBank/DDBJ whole genome shotgun (WGS) entry which is preliminary data.</text>
</comment>
<protein>
    <submittedName>
        <fullName evidence="1">Uncharacterized protein</fullName>
    </submittedName>
</protein>
<accession>A0AAV4J2K0</accession>
<reference evidence="1 2" key="1">
    <citation type="journal article" date="2021" name="Elife">
        <title>Chloroplast acquisition without the gene transfer in kleptoplastic sea slugs, Plakobranchus ocellatus.</title>
        <authorList>
            <person name="Maeda T."/>
            <person name="Takahashi S."/>
            <person name="Yoshida T."/>
            <person name="Shimamura S."/>
            <person name="Takaki Y."/>
            <person name="Nagai Y."/>
            <person name="Toyoda A."/>
            <person name="Suzuki Y."/>
            <person name="Arimoto A."/>
            <person name="Ishii H."/>
            <person name="Satoh N."/>
            <person name="Nishiyama T."/>
            <person name="Hasebe M."/>
            <person name="Maruyama T."/>
            <person name="Minagawa J."/>
            <person name="Obokata J."/>
            <person name="Shigenobu S."/>
        </authorList>
    </citation>
    <scope>NUCLEOTIDE SEQUENCE [LARGE SCALE GENOMIC DNA]</scope>
</reference>
<dbReference type="AlphaFoldDB" id="A0AAV4J2K0"/>
<gene>
    <name evidence="1" type="ORF">ElyMa_004971800</name>
</gene>
<evidence type="ECO:0000313" key="1">
    <source>
        <dbReference type="EMBL" id="GFS17058.1"/>
    </source>
</evidence>
<name>A0AAV4J2K0_9GAST</name>
<dbReference type="EMBL" id="BMAT01009968">
    <property type="protein sequence ID" value="GFS17058.1"/>
    <property type="molecule type" value="Genomic_DNA"/>
</dbReference>
<proteinExistence type="predicted"/>
<evidence type="ECO:0000313" key="2">
    <source>
        <dbReference type="Proteomes" id="UP000762676"/>
    </source>
</evidence>
<sequence>MSLKYFIRSSEKYIQRNTGFLSTRIKDNITAGEWTLVFRAQKLINSSVFDIWNQTGLSHDNPVPYGFPMECISMSYDPKCDRHFRSHILDDWVDIYDVRMDFMHVLSCEILQVL</sequence>
<keyword evidence="2" id="KW-1185">Reference proteome</keyword>
<organism evidence="1 2">
    <name type="scientific">Elysia marginata</name>
    <dbReference type="NCBI Taxonomy" id="1093978"/>
    <lineage>
        <taxon>Eukaryota</taxon>
        <taxon>Metazoa</taxon>
        <taxon>Spiralia</taxon>
        <taxon>Lophotrochozoa</taxon>
        <taxon>Mollusca</taxon>
        <taxon>Gastropoda</taxon>
        <taxon>Heterobranchia</taxon>
        <taxon>Euthyneura</taxon>
        <taxon>Panpulmonata</taxon>
        <taxon>Sacoglossa</taxon>
        <taxon>Placobranchoidea</taxon>
        <taxon>Plakobranchidae</taxon>
        <taxon>Elysia</taxon>
    </lineage>
</organism>
<dbReference type="Proteomes" id="UP000762676">
    <property type="component" value="Unassembled WGS sequence"/>
</dbReference>